<dbReference type="GO" id="GO:0008168">
    <property type="term" value="F:methyltransferase activity"/>
    <property type="evidence" value="ECO:0007669"/>
    <property type="project" value="UniProtKB-KW"/>
</dbReference>
<keyword evidence="1" id="KW-0489">Methyltransferase</keyword>
<evidence type="ECO:0000313" key="2">
    <source>
        <dbReference type="Proteomes" id="UP001211249"/>
    </source>
</evidence>
<keyword evidence="2" id="KW-1185">Reference proteome</keyword>
<dbReference type="CDD" id="cd02440">
    <property type="entry name" value="AdoMet_MTases"/>
    <property type="match status" value="1"/>
</dbReference>
<dbReference type="Gene3D" id="3.40.50.150">
    <property type="entry name" value="Vaccinia Virus protein VP39"/>
    <property type="match status" value="1"/>
</dbReference>
<proteinExistence type="predicted"/>
<dbReference type="GO" id="GO:0032259">
    <property type="term" value="P:methylation"/>
    <property type="evidence" value="ECO:0007669"/>
    <property type="project" value="UniProtKB-KW"/>
</dbReference>
<reference evidence="1 2" key="1">
    <citation type="submission" date="2023-01" db="EMBL/GenBank/DDBJ databases">
        <title>Genomes from the Australian National Cyanobacteria Reference Collection.</title>
        <authorList>
            <person name="Willis A."/>
            <person name="Lee E.M.F."/>
        </authorList>
    </citation>
    <scope>NUCLEOTIDE SEQUENCE [LARGE SCALE GENOMIC DNA]</scope>
    <source>
        <strain evidence="1 2">CS-1226</strain>
    </source>
</reference>
<sequence length="223" mass="25228">MSSTRMPKSKLLERTISGLHDNLLQSLPTLSYETPVVDIGCGTGAWLNRLSNFGFKHLQGIDLDIDQFGTEKATCSQANLDYDDLGLGERKFGLITAIEVIKHLENPGRILYHVARHLDNNGYFLLTTPNIHSLSCRFKFLATGKLASFDEKGDQTHIYPVLLDCLNRVLPRHSLKIVQQWGYPTTDSLKYRPSTQMISRFLKLFIASEIEGDTLCMLIQKQQ</sequence>
<gene>
    <name evidence="1" type="ORF">PN451_10400</name>
</gene>
<keyword evidence="1" id="KW-0808">Transferase</keyword>
<evidence type="ECO:0000313" key="1">
    <source>
        <dbReference type="EMBL" id="MDB9536233.1"/>
    </source>
</evidence>
<dbReference type="SUPFAM" id="SSF53335">
    <property type="entry name" value="S-adenosyl-L-methionine-dependent methyltransferases"/>
    <property type="match status" value="1"/>
</dbReference>
<dbReference type="Proteomes" id="UP001211249">
    <property type="component" value="Unassembled WGS sequence"/>
</dbReference>
<organism evidence="1 2">
    <name type="scientific">Dolichospermum planctonicum CS-1226</name>
    <dbReference type="NCBI Taxonomy" id="3021751"/>
    <lineage>
        <taxon>Bacteria</taxon>
        <taxon>Bacillati</taxon>
        <taxon>Cyanobacteriota</taxon>
        <taxon>Cyanophyceae</taxon>
        <taxon>Nostocales</taxon>
        <taxon>Aphanizomenonaceae</taxon>
        <taxon>Dolichospermum</taxon>
        <taxon>Dolichospermum planctonicum</taxon>
    </lineage>
</organism>
<accession>A0ABT5AHK9</accession>
<protein>
    <submittedName>
        <fullName evidence="1">Class I SAM-dependent methyltransferase</fullName>
    </submittedName>
</protein>
<dbReference type="EMBL" id="JAQMUC010000059">
    <property type="protein sequence ID" value="MDB9536233.1"/>
    <property type="molecule type" value="Genomic_DNA"/>
</dbReference>
<dbReference type="InterPro" id="IPR029063">
    <property type="entry name" value="SAM-dependent_MTases_sf"/>
</dbReference>
<dbReference type="Pfam" id="PF13489">
    <property type="entry name" value="Methyltransf_23"/>
    <property type="match status" value="1"/>
</dbReference>
<dbReference type="RefSeq" id="WP_271796059.1">
    <property type="nucleotide sequence ID" value="NZ_JAQMUC010000059.1"/>
</dbReference>
<name>A0ABT5AHK9_9CYAN</name>
<comment type="caution">
    <text evidence="1">The sequence shown here is derived from an EMBL/GenBank/DDBJ whole genome shotgun (WGS) entry which is preliminary data.</text>
</comment>